<dbReference type="InterPro" id="IPR029030">
    <property type="entry name" value="Caspase-like_dom_sf"/>
</dbReference>
<dbReference type="GO" id="GO:0008234">
    <property type="term" value="F:cysteine-type peptidase activity"/>
    <property type="evidence" value="ECO:0007669"/>
    <property type="project" value="InterPro"/>
</dbReference>
<gene>
    <name evidence="4" type="ORF">LCGC14_1516820</name>
</gene>
<feature type="transmembrane region" description="Helical" evidence="2">
    <location>
        <begin position="682"/>
        <end position="703"/>
    </location>
</feature>
<dbReference type="Pfam" id="PF01364">
    <property type="entry name" value="Peptidase_C25"/>
    <property type="match status" value="1"/>
</dbReference>
<dbReference type="InterPro" id="IPR001769">
    <property type="entry name" value="Gingipain"/>
</dbReference>
<dbReference type="EMBL" id="LAZR01011202">
    <property type="protein sequence ID" value="KKM62917.1"/>
    <property type="molecule type" value="Genomic_DNA"/>
</dbReference>
<sequence length="717" mass="81442">MRQVSSKILKYLILFFLLIIPFINLSFSYYSVGKEITKPLDLNISANEFSEVDLSFIPDIDYTSLNDQWYNSKIEMLIITPNNPEFINKTDSLAKLAKWKNKKGVKTVILSNFSLYDGRDDAERIRNMIKSYYAKENIQWVLLIGDTDILPVRMVYNPDVFRWGEGRTETISGEYYKPTDFYYADLSGTWDSDEDGDWGESPEDNEYGIDEIDWTPDVYVGRFPASSVEELEIMANKTLKYETDPEIGDWMNRMLLAGGVSSYSISGLSGSGEYESTLTSYIIQNYANSVVNYTHLVKEEGNLSRSSLNSYFNEGYSTVIMAGHGSPTKYYIDTSATGFSSDDAEESSNDHMPSLVYLDACSTSSYDNDISLGEKLINNTIGGAIGVIGGLRVNWYFEDDYYLAALNRGNAKLFWKEFFENKKFQQGRALYDSKVAYMNSDYYKKGSQIGDEIIQGSTDKDYERKNILTYNLLGDPEVDIYTNIPKKAMNPFTEDIYEGQLVSVIIKDVDGKVIPRARVHLEGSNGKYSTVYADYDGNAKFRLPNQANEFYNATITGHNLSPSYFNFTTIVDNVPPGLDKVSYVPRNPSASELTSIKLEFFENKSGIESVYLFISGNDFKDFRYYSQSNGLLESESEFIIDIDRLIPGDYSYFIFTRDYLNNSKVFTDEAFKFTIPKPIIDYVLPVSLIILIGIAGISAFTVYKSIQKYADVVRRLG</sequence>
<comment type="caution">
    <text evidence="4">The sequence shown here is derived from an EMBL/GenBank/DDBJ whole genome shotgun (WGS) entry which is preliminary data.</text>
</comment>
<dbReference type="SUPFAM" id="SSF52129">
    <property type="entry name" value="Caspase-like"/>
    <property type="match status" value="1"/>
</dbReference>
<keyword evidence="2" id="KW-1133">Transmembrane helix</keyword>
<reference evidence="4" key="1">
    <citation type="journal article" date="2015" name="Nature">
        <title>Complex archaea that bridge the gap between prokaryotes and eukaryotes.</title>
        <authorList>
            <person name="Spang A."/>
            <person name="Saw J.H."/>
            <person name="Jorgensen S.L."/>
            <person name="Zaremba-Niedzwiedzka K."/>
            <person name="Martijn J."/>
            <person name="Lind A.E."/>
            <person name="van Eijk R."/>
            <person name="Schleper C."/>
            <person name="Guy L."/>
            <person name="Ettema T.J."/>
        </authorList>
    </citation>
    <scope>NUCLEOTIDE SEQUENCE</scope>
</reference>
<name>A0A0F9M0Y1_9ZZZZ</name>
<keyword evidence="2" id="KW-0472">Membrane</keyword>
<dbReference type="Gene3D" id="3.40.50.10390">
    <property type="entry name" value="Gingipain r, domain 1"/>
    <property type="match status" value="1"/>
</dbReference>
<feature type="domain" description="Gingipain" evidence="3">
    <location>
        <begin position="76"/>
        <end position="478"/>
    </location>
</feature>
<keyword evidence="2" id="KW-0812">Transmembrane</keyword>
<dbReference type="InterPro" id="IPR029031">
    <property type="entry name" value="Gingipain_N_sf"/>
</dbReference>
<evidence type="ECO:0000256" key="2">
    <source>
        <dbReference type="SAM" id="Phobius"/>
    </source>
</evidence>
<evidence type="ECO:0000259" key="3">
    <source>
        <dbReference type="Pfam" id="PF01364"/>
    </source>
</evidence>
<protein>
    <recommendedName>
        <fullName evidence="3">Gingipain domain-containing protein</fullName>
    </recommendedName>
</protein>
<evidence type="ECO:0000256" key="1">
    <source>
        <dbReference type="ARBA" id="ARBA00022729"/>
    </source>
</evidence>
<organism evidence="4">
    <name type="scientific">marine sediment metagenome</name>
    <dbReference type="NCBI Taxonomy" id="412755"/>
    <lineage>
        <taxon>unclassified sequences</taxon>
        <taxon>metagenomes</taxon>
        <taxon>ecological metagenomes</taxon>
    </lineage>
</organism>
<keyword evidence="1" id="KW-0732">Signal</keyword>
<dbReference type="Gene3D" id="3.40.50.1460">
    <property type="match status" value="1"/>
</dbReference>
<evidence type="ECO:0000313" key="4">
    <source>
        <dbReference type="EMBL" id="KKM62917.1"/>
    </source>
</evidence>
<proteinExistence type="predicted"/>
<accession>A0A0F9M0Y1</accession>
<feature type="transmembrane region" description="Helical" evidence="2">
    <location>
        <begin position="12"/>
        <end position="32"/>
    </location>
</feature>
<dbReference type="GO" id="GO:0006508">
    <property type="term" value="P:proteolysis"/>
    <property type="evidence" value="ECO:0007669"/>
    <property type="project" value="InterPro"/>
</dbReference>
<dbReference type="AlphaFoldDB" id="A0A0F9M0Y1"/>